<dbReference type="GO" id="GO:0005634">
    <property type="term" value="C:nucleus"/>
    <property type="evidence" value="ECO:0007669"/>
    <property type="project" value="UniProtKB-SubCell"/>
</dbReference>
<evidence type="ECO:0000256" key="3">
    <source>
        <dbReference type="ARBA" id="ARBA00023125"/>
    </source>
</evidence>
<feature type="region of interest" description="Disordered" evidence="7">
    <location>
        <begin position="184"/>
        <end position="433"/>
    </location>
</feature>
<feature type="compositionally biased region" description="Acidic residues" evidence="7">
    <location>
        <begin position="497"/>
        <end position="511"/>
    </location>
</feature>
<proteinExistence type="inferred from homology"/>
<name>A0A9P4TUA9_9PEZI</name>
<dbReference type="InterPro" id="IPR028929">
    <property type="entry name" value="Mif2_N"/>
</dbReference>
<dbReference type="InterPro" id="IPR025974">
    <property type="entry name" value="Mif2/CENP-C_cupin"/>
</dbReference>
<evidence type="ECO:0000256" key="2">
    <source>
        <dbReference type="ARBA" id="ARBA00010291"/>
    </source>
</evidence>
<dbReference type="Gene3D" id="2.60.120.10">
    <property type="entry name" value="Jelly Rolls"/>
    <property type="match status" value="1"/>
</dbReference>
<dbReference type="GO" id="GO:0051382">
    <property type="term" value="P:kinetochore assembly"/>
    <property type="evidence" value="ECO:0007669"/>
    <property type="project" value="InterPro"/>
</dbReference>
<sequence>MAPPATNGRKKRDNQYFEVGVQGRKTGLTLPENPRDEHGIEDLNGLFSSPEKSPTKRVIRNGNTTLTSDEMELAQSSVPEPTEVLSTHRLKRSTKTVLPPPIGRSPFKTNIGSSPRRQSSIAPMSQARRNPGTPERAASHPAVSRRLDFSETTILQSPLRTGARRQVSRRDVYDLEETEEEIVADEVDMVDNNWDDPSLQLLGDEAVQNGTTTVDEDLDVDIEPTQVSSPTAVKKSKRKTRSSGGTTSKDTEPEEESEVIDEPQPGRAATQFPNQRAKKGKGKLFVSKPSQPLEDSAVSEEPVDESTIEPPPTKKQTRGRPKKNVDESVLADDASEVSVPKKRGRPAGTAKAQAKEAPPAKKAKTAPKATAKAKAKEPLSERTPNAKMAPPSFKPPARPAAGSPSKRSSPSMWAGARAVSRLREGTPAVDVGVTTTRSGRTVLKPLQHWAGERAVFTRDGTIKDVILSESVELPKVHRNGHAGKSKKRRGRAHDMDTIEEEEEDSQDDPEEWEVRHDRIVATVKRWDPTLGQGLEDDEEEHEIAFGANSFILKATSNAEFHFAKLQSLPFFGTGVVELLPQGFKRSKNSRRMNMVFFVHEGKVAVTVGDTEFGISKGGIWHVPRGNFYNIYNHGTKTARLFYAQGCEVEVEQEDVEE</sequence>
<feature type="compositionally biased region" description="Basic residues" evidence="7">
    <location>
        <begin position="476"/>
        <end position="491"/>
    </location>
</feature>
<dbReference type="EMBL" id="MU007084">
    <property type="protein sequence ID" value="KAF2423177.1"/>
    <property type="molecule type" value="Genomic_DNA"/>
</dbReference>
<dbReference type="FunFam" id="2.60.120.10:FF:000033">
    <property type="entry name" value="Centromere protein C 1"/>
    <property type="match status" value="1"/>
</dbReference>
<feature type="compositionally biased region" description="Acidic residues" evidence="7">
    <location>
        <begin position="252"/>
        <end position="261"/>
    </location>
</feature>
<feature type="compositionally biased region" description="Polar residues" evidence="7">
    <location>
        <begin position="107"/>
        <end position="123"/>
    </location>
</feature>
<feature type="region of interest" description="Disordered" evidence="7">
    <location>
        <begin position="476"/>
        <end position="513"/>
    </location>
</feature>
<dbReference type="GO" id="GO:0000776">
    <property type="term" value="C:kinetochore"/>
    <property type="evidence" value="ECO:0007669"/>
    <property type="project" value="InterPro"/>
</dbReference>
<comment type="function">
    <text evidence="5">Component of the kinetochore, a multiprotein complex that assembles on centromeric DNA and attaches chromosomes to spindle microtubules, mediating chromosome segregation and sister chromatid segregation during meiosis and mitosis. Component of the inner kinetochore constitutive centromere-associated network (CCAN), which serves as a structural platform for outer kinetochore assembly.</text>
</comment>
<evidence type="ECO:0000259" key="9">
    <source>
        <dbReference type="Pfam" id="PF15624"/>
    </source>
</evidence>
<evidence type="ECO:0000256" key="7">
    <source>
        <dbReference type="SAM" id="MobiDB-lite"/>
    </source>
</evidence>
<evidence type="ECO:0000256" key="1">
    <source>
        <dbReference type="ARBA" id="ARBA00004123"/>
    </source>
</evidence>
<dbReference type="GO" id="GO:0019237">
    <property type="term" value="F:centromeric DNA binding"/>
    <property type="evidence" value="ECO:0007669"/>
    <property type="project" value="InterPro"/>
</dbReference>
<comment type="caution">
    <text evidence="10">The sequence shown here is derived from an EMBL/GenBank/DDBJ whole genome shotgun (WGS) entry which is preliminary data.</text>
</comment>
<dbReference type="OrthoDB" id="1939643at2759"/>
<keyword evidence="4" id="KW-0539">Nucleus</keyword>
<evidence type="ECO:0000259" key="8">
    <source>
        <dbReference type="Pfam" id="PF11699"/>
    </source>
</evidence>
<feature type="compositionally biased region" description="Acidic residues" evidence="7">
    <location>
        <begin position="297"/>
        <end position="307"/>
    </location>
</feature>
<dbReference type="Pfam" id="PF15624">
    <property type="entry name" value="Mif2_N"/>
    <property type="match status" value="1"/>
</dbReference>
<comment type="subcellular location">
    <subcellularLocation>
        <location evidence="1">Nucleus</location>
    </subcellularLocation>
</comment>
<evidence type="ECO:0000256" key="5">
    <source>
        <dbReference type="ARBA" id="ARBA00057947"/>
    </source>
</evidence>
<dbReference type="Proteomes" id="UP000800235">
    <property type="component" value="Unassembled WGS sequence"/>
</dbReference>
<dbReference type="InterPro" id="IPR028386">
    <property type="entry name" value="CENP-C/Mif2/cnp3"/>
</dbReference>
<dbReference type="Pfam" id="PF11699">
    <property type="entry name" value="CENP-C_C"/>
    <property type="match status" value="1"/>
</dbReference>
<feature type="domain" description="Mif2/CENP-C cupin" evidence="8">
    <location>
        <begin position="560"/>
        <end position="644"/>
    </location>
</feature>
<keyword evidence="3" id="KW-0238">DNA-binding</keyword>
<evidence type="ECO:0000313" key="10">
    <source>
        <dbReference type="EMBL" id="KAF2423177.1"/>
    </source>
</evidence>
<evidence type="ECO:0000256" key="4">
    <source>
        <dbReference type="ARBA" id="ARBA00023242"/>
    </source>
</evidence>
<feature type="compositionally biased region" description="Polar residues" evidence="7">
    <location>
        <begin position="61"/>
        <end position="79"/>
    </location>
</feature>
<comment type="similarity">
    <text evidence="2">Belongs to the CENP-C/MIF2 family.</text>
</comment>
<dbReference type="InterPro" id="IPR011051">
    <property type="entry name" value="RmlC_Cupin_sf"/>
</dbReference>
<dbReference type="GO" id="GO:0051455">
    <property type="term" value="P:spindle attachment to meiosis I kinetochore"/>
    <property type="evidence" value="ECO:0007669"/>
    <property type="project" value="TreeGrafter"/>
</dbReference>
<dbReference type="InterPro" id="IPR014710">
    <property type="entry name" value="RmlC-like_jellyroll"/>
</dbReference>
<feature type="region of interest" description="Disordered" evidence="7">
    <location>
        <begin position="23"/>
        <end position="144"/>
    </location>
</feature>
<keyword evidence="11" id="KW-1185">Reference proteome</keyword>
<dbReference type="CDD" id="cd06993">
    <property type="entry name" value="cupin_CENP-C_C"/>
    <property type="match status" value="1"/>
</dbReference>
<dbReference type="PANTHER" id="PTHR16684:SF11">
    <property type="entry name" value="CENTROMERE PROTEIN C"/>
    <property type="match status" value="1"/>
</dbReference>
<reference evidence="10" key="1">
    <citation type="journal article" date="2020" name="Stud. Mycol.">
        <title>101 Dothideomycetes genomes: a test case for predicting lifestyles and emergence of pathogens.</title>
        <authorList>
            <person name="Haridas S."/>
            <person name="Albert R."/>
            <person name="Binder M."/>
            <person name="Bloem J."/>
            <person name="Labutti K."/>
            <person name="Salamov A."/>
            <person name="Andreopoulos B."/>
            <person name="Baker S."/>
            <person name="Barry K."/>
            <person name="Bills G."/>
            <person name="Bluhm B."/>
            <person name="Cannon C."/>
            <person name="Castanera R."/>
            <person name="Culley D."/>
            <person name="Daum C."/>
            <person name="Ezra D."/>
            <person name="Gonzalez J."/>
            <person name="Henrissat B."/>
            <person name="Kuo A."/>
            <person name="Liang C."/>
            <person name="Lipzen A."/>
            <person name="Lutzoni F."/>
            <person name="Magnuson J."/>
            <person name="Mondo S."/>
            <person name="Nolan M."/>
            <person name="Ohm R."/>
            <person name="Pangilinan J."/>
            <person name="Park H.-J."/>
            <person name="Ramirez L."/>
            <person name="Alfaro M."/>
            <person name="Sun H."/>
            <person name="Tritt A."/>
            <person name="Yoshinaga Y."/>
            <person name="Zwiers L.-H."/>
            <person name="Turgeon B."/>
            <person name="Goodwin S."/>
            <person name="Spatafora J."/>
            <person name="Crous P."/>
            <person name="Grigoriev I."/>
        </authorList>
    </citation>
    <scope>NUCLEOTIDE SEQUENCE</scope>
    <source>
        <strain evidence="10">CBS 130266</strain>
    </source>
</reference>
<accession>A0A9P4TUA9</accession>
<organism evidence="10 11">
    <name type="scientific">Tothia fuscella</name>
    <dbReference type="NCBI Taxonomy" id="1048955"/>
    <lineage>
        <taxon>Eukaryota</taxon>
        <taxon>Fungi</taxon>
        <taxon>Dikarya</taxon>
        <taxon>Ascomycota</taxon>
        <taxon>Pezizomycotina</taxon>
        <taxon>Dothideomycetes</taxon>
        <taxon>Pleosporomycetidae</taxon>
        <taxon>Venturiales</taxon>
        <taxon>Cylindrosympodiaceae</taxon>
        <taxon>Tothia</taxon>
    </lineage>
</organism>
<evidence type="ECO:0000256" key="6">
    <source>
        <dbReference type="ARBA" id="ARBA00075033"/>
    </source>
</evidence>
<dbReference type="PANTHER" id="PTHR16684">
    <property type="entry name" value="CENTROMERE PROTEIN C"/>
    <property type="match status" value="1"/>
</dbReference>
<dbReference type="AlphaFoldDB" id="A0A9P4TUA9"/>
<feature type="domain" description="Mif2 N-terminal" evidence="9">
    <location>
        <begin position="16"/>
        <end position="149"/>
    </location>
</feature>
<protein>
    <recommendedName>
        <fullName evidence="6">CENP-C homolog</fullName>
    </recommendedName>
</protein>
<dbReference type="SUPFAM" id="SSF51182">
    <property type="entry name" value="RmlC-like cupins"/>
    <property type="match status" value="1"/>
</dbReference>
<gene>
    <name evidence="10" type="ORF">EJ08DRAFT_652876</name>
</gene>
<evidence type="ECO:0000313" key="11">
    <source>
        <dbReference type="Proteomes" id="UP000800235"/>
    </source>
</evidence>
<dbReference type="GO" id="GO:0051315">
    <property type="term" value="P:attachment of mitotic spindle microtubules to kinetochore"/>
    <property type="evidence" value="ECO:0007669"/>
    <property type="project" value="TreeGrafter"/>
</dbReference>